<name>A0A139ARA8_GONPJ</name>
<dbReference type="Proteomes" id="UP000070544">
    <property type="component" value="Unassembled WGS sequence"/>
</dbReference>
<dbReference type="AlphaFoldDB" id="A0A139ARA8"/>
<evidence type="ECO:0000313" key="1">
    <source>
        <dbReference type="EMBL" id="KXS19025.1"/>
    </source>
</evidence>
<proteinExistence type="predicted"/>
<sequence>MNRSKIEHDRISRDIKASLLPASLISPTPSVGHSTRQSAMAAPVRLSRRFWPLILL</sequence>
<organism evidence="1 2">
    <name type="scientific">Gonapodya prolifera (strain JEL478)</name>
    <name type="common">Monoblepharis prolifera</name>
    <dbReference type="NCBI Taxonomy" id="1344416"/>
    <lineage>
        <taxon>Eukaryota</taxon>
        <taxon>Fungi</taxon>
        <taxon>Fungi incertae sedis</taxon>
        <taxon>Chytridiomycota</taxon>
        <taxon>Chytridiomycota incertae sedis</taxon>
        <taxon>Monoblepharidomycetes</taxon>
        <taxon>Monoblepharidales</taxon>
        <taxon>Gonapodyaceae</taxon>
        <taxon>Gonapodya</taxon>
    </lineage>
</organism>
<reference evidence="1 2" key="1">
    <citation type="journal article" date="2015" name="Genome Biol. Evol.">
        <title>Phylogenomic analyses indicate that early fungi evolved digesting cell walls of algal ancestors of land plants.</title>
        <authorList>
            <person name="Chang Y."/>
            <person name="Wang S."/>
            <person name="Sekimoto S."/>
            <person name="Aerts A.L."/>
            <person name="Choi C."/>
            <person name="Clum A."/>
            <person name="LaButti K.M."/>
            <person name="Lindquist E.A."/>
            <person name="Yee Ngan C."/>
            <person name="Ohm R.A."/>
            <person name="Salamov A.A."/>
            <person name="Grigoriev I.V."/>
            <person name="Spatafora J.W."/>
            <person name="Berbee M.L."/>
        </authorList>
    </citation>
    <scope>NUCLEOTIDE SEQUENCE [LARGE SCALE GENOMIC DNA]</scope>
    <source>
        <strain evidence="1 2">JEL478</strain>
    </source>
</reference>
<gene>
    <name evidence="1" type="ORF">M427DRAFT_181438</name>
</gene>
<evidence type="ECO:0000313" key="2">
    <source>
        <dbReference type="Proteomes" id="UP000070544"/>
    </source>
</evidence>
<dbReference type="EMBL" id="KQ965740">
    <property type="protein sequence ID" value="KXS19025.1"/>
    <property type="molecule type" value="Genomic_DNA"/>
</dbReference>
<protein>
    <submittedName>
        <fullName evidence="1">Uncharacterized protein</fullName>
    </submittedName>
</protein>
<keyword evidence="2" id="KW-1185">Reference proteome</keyword>
<accession>A0A139ARA8</accession>